<feature type="domain" description="Heterokaryon incompatibility" evidence="2">
    <location>
        <begin position="22"/>
        <end position="131"/>
    </location>
</feature>
<dbReference type="AlphaFoldDB" id="A0A8H3WRV5"/>
<proteinExistence type="predicted"/>
<dbReference type="Proteomes" id="UP000434172">
    <property type="component" value="Unassembled WGS sequence"/>
</dbReference>
<evidence type="ECO:0000313" key="3">
    <source>
        <dbReference type="EMBL" id="KAF0329463.1"/>
    </source>
</evidence>
<dbReference type="InterPro" id="IPR010730">
    <property type="entry name" value="HET"/>
</dbReference>
<sequence>MWLIDTTLLTLIGIQGDPPEDYAILSHTWVEDEVTFANFQEYGAATEFQTYPTAPNNSAIRQKVLASSGYAKIKNAAELARSHGLRFLWVDTCCIDKTSSAELSESINSMYRWYRDAKFCIAYLSDVEPASLSELLGRQSNFRRSRWFTQGWTLQELVAPKTVMFYAKDWSYLMTKEPVISSLESCKLLAEITGISQHVLLSTTSPSDISVANRMRWASRRKTARLEDKAYCLLGLFDVNMPLLYGEGEGSFIRLQEEIFEGD</sequence>
<dbReference type="PANTHER" id="PTHR10622:SF12">
    <property type="entry name" value="HET DOMAIN-CONTAINING PROTEIN"/>
    <property type="match status" value="1"/>
</dbReference>
<keyword evidence="4" id="KW-1185">Reference proteome</keyword>
<name>A0A8H3WRV5_9PEZI</name>
<gene>
    <name evidence="3" type="ORF">GQ607_003412</name>
</gene>
<protein>
    <submittedName>
        <fullName evidence="3">Het domain protein</fullName>
    </submittedName>
</protein>
<dbReference type="EMBL" id="WOWK01000012">
    <property type="protein sequence ID" value="KAF0329463.1"/>
    <property type="molecule type" value="Genomic_DNA"/>
</dbReference>
<evidence type="ECO:0000256" key="1">
    <source>
        <dbReference type="SAM" id="SignalP"/>
    </source>
</evidence>
<comment type="caution">
    <text evidence="3">The sequence shown here is derived from an EMBL/GenBank/DDBJ whole genome shotgun (WGS) entry which is preliminary data.</text>
</comment>
<feature type="chain" id="PRO_5034188287" evidence="1">
    <location>
        <begin position="17"/>
        <end position="263"/>
    </location>
</feature>
<dbReference type="OrthoDB" id="194358at2759"/>
<dbReference type="Pfam" id="PF06985">
    <property type="entry name" value="HET"/>
    <property type="match status" value="1"/>
</dbReference>
<keyword evidence="1" id="KW-0732">Signal</keyword>
<evidence type="ECO:0000259" key="2">
    <source>
        <dbReference type="Pfam" id="PF06985"/>
    </source>
</evidence>
<accession>A0A8H3WRV5</accession>
<reference evidence="3 4" key="1">
    <citation type="submission" date="2019-12" db="EMBL/GenBank/DDBJ databases">
        <title>A genome sequence resource for the geographically widespread anthracnose pathogen Colletotrichum asianum.</title>
        <authorList>
            <person name="Meng Y."/>
        </authorList>
    </citation>
    <scope>NUCLEOTIDE SEQUENCE [LARGE SCALE GENOMIC DNA]</scope>
    <source>
        <strain evidence="3 4">ICMP 18580</strain>
    </source>
</reference>
<evidence type="ECO:0000313" key="4">
    <source>
        <dbReference type="Proteomes" id="UP000434172"/>
    </source>
</evidence>
<organism evidence="3 4">
    <name type="scientific">Colletotrichum asianum</name>
    <dbReference type="NCBI Taxonomy" id="702518"/>
    <lineage>
        <taxon>Eukaryota</taxon>
        <taxon>Fungi</taxon>
        <taxon>Dikarya</taxon>
        <taxon>Ascomycota</taxon>
        <taxon>Pezizomycotina</taxon>
        <taxon>Sordariomycetes</taxon>
        <taxon>Hypocreomycetidae</taxon>
        <taxon>Glomerellales</taxon>
        <taxon>Glomerellaceae</taxon>
        <taxon>Colletotrichum</taxon>
        <taxon>Colletotrichum gloeosporioides species complex</taxon>
    </lineage>
</organism>
<feature type="signal peptide" evidence="1">
    <location>
        <begin position="1"/>
        <end position="16"/>
    </location>
</feature>
<dbReference type="PANTHER" id="PTHR10622">
    <property type="entry name" value="HET DOMAIN-CONTAINING PROTEIN"/>
    <property type="match status" value="1"/>
</dbReference>